<feature type="transmembrane region" description="Helical" evidence="2">
    <location>
        <begin position="71"/>
        <end position="94"/>
    </location>
</feature>
<keyword evidence="4" id="KW-1185">Reference proteome</keyword>
<feature type="region of interest" description="Disordered" evidence="1">
    <location>
        <begin position="230"/>
        <end position="251"/>
    </location>
</feature>
<dbReference type="Proteomes" id="UP001612928">
    <property type="component" value="Unassembled WGS sequence"/>
</dbReference>
<evidence type="ECO:0000256" key="2">
    <source>
        <dbReference type="SAM" id="Phobius"/>
    </source>
</evidence>
<keyword evidence="2" id="KW-0812">Transmembrane</keyword>
<protein>
    <recommendedName>
        <fullName evidence="5">SMODS-associated NUDIX domain-containing protein</fullName>
    </recommendedName>
</protein>
<evidence type="ECO:0000313" key="4">
    <source>
        <dbReference type="Proteomes" id="UP001612928"/>
    </source>
</evidence>
<dbReference type="EMBL" id="JBITMB010000001">
    <property type="protein sequence ID" value="MFI7439359.1"/>
    <property type="molecule type" value="Genomic_DNA"/>
</dbReference>
<gene>
    <name evidence="3" type="ORF">ACIBP5_05255</name>
</gene>
<evidence type="ECO:0000313" key="3">
    <source>
        <dbReference type="EMBL" id="MFI7439359.1"/>
    </source>
</evidence>
<feature type="compositionally biased region" description="Low complexity" evidence="1">
    <location>
        <begin position="234"/>
        <end position="251"/>
    </location>
</feature>
<proteinExistence type="predicted"/>
<accession>A0ABW7ZXW8</accession>
<comment type="caution">
    <text evidence="3">The sequence shown here is derived from an EMBL/GenBank/DDBJ whole genome shotgun (WGS) entry which is preliminary data.</text>
</comment>
<keyword evidence="2" id="KW-0472">Membrane</keyword>
<evidence type="ECO:0000256" key="1">
    <source>
        <dbReference type="SAM" id="MobiDB-lite"/>
    </source>
</evidence>
<keyword evidence="2" id="KW-1133">Transmembrane helix</keyword>
<dbReference type="RefSeq" id="WP_397018922.1">
    <property type="nucleotide sequence ID" value="NZ_JBITMB010000001.1"/>
</dbReference>
<evidence type="ECO:0008006" key="5">
    <source>
        <dbReference type="Google" id="ProtNLM"/>
    </source>
</evidence>
<feature type="transmembrane region" description="Helical" evidence="2">
    <location>
        <begin position="44"/>
        <end position="65"/>
    </location>
</feature>
<organism evidence="3 4">
    <name type="scientific">Nonomuraea indica</name>
    <dbReference type="NCBI Taxonomy" id="1581193"/>
    <lineage>
        <taxon>Bacteria</taxon>
        <taxon>Bacillati</taxon>
        <taxon>Actinomycetota</taxon>
        <taxon>Actinomycetes</taxon>
        <taxon>Streptosporangiales</taxon>
        <taxon>Streptosporangiaceae</taxon>
        <taxon>Nonomuraea</taxon>
    </lineage>
</organism>
<sequence length="251" mass="27382">MRVQTYDTESVRPDLPVPLSPLDGVPEVVRRRLLGLRGPGFDHAYRASLAWAALTAGLALLGLLAPPPWRAPLLGCAALLGLYVLVRAVALPAFERGQRDFERRWLAAQSEVLRRHAFEVVRFRLVEAGGEAGARRTYDLTRPADVRAVLRRQERERWSRAGVEFVYRGAGGEGLGEVVRDLSEVVFLPGRAGRGGPWIRFPEARYLCRPGERPAERSYWTLSGPVEVGVSEPSSGGDAGSAAAFGSGSAR</sequence>
<name>A0ABW7ZXW8_9ACTN</name>
<reference evidence="3 4" key="1">
    <citation type="submission" date="2024-10" db="EMBL/GenBank/DDBJ databases">
        <title>The Natural Products Discovery Center: Release of the First 8490 Sequenced Strains for Exploring Actinobacteria Biosynthetic Diversity.</title>
        <authorList>
            <person name="Kalkreuter E."/>
            <person name="Kautsar S.A."/>
            <person name="Yang D."/>
            <person name="Bader C.D."/>
            <person name="Teijaro C.N."/>
            <person name="Fluegel L."/>
            <person name="Davis C.M."/>
            <person name="Simpson J.R."/>
            <person name="Lauterbach L."/>
            <person name="Steele A.D."/>
            <person name="Gui C."/>
            <person name="Meng S."/>
            <person name="Li G."/>
            <person name="Viehrig K."/>
            <person name="Ye F."/>
            <person name="Su P."/>
            <person name="Kiefer A.F."/>
            <person name="Nichols A."/>
            <person name="Cepeda A.J."/>
            <person name="Yan W."/>
            <person name="Fan B."/>
            <person name="Jiang Y."/>
            <person name="Adhikari A."/>
            <person name="Zheng C.-J."/>
            <person name="Schuster L."/>
            <person name="Cowan T.M."/>
            <person name="Smanski M.J."/>
            <person name="Chevrette M.G."/>
            <person name="De Carvalho L.P.S."/>
            <person name="Shen B."/>
        </authorList>
    </citation>
    <scope>NUCLEOTIDE SEQUENCE [LARGE SCALE GENOMIC DNA]</scope>
    <source>
        <strain evidence="3 4">NPDC049503</strain>
    </source>
</reference>